<organism evidence="1 2">
    <name type="scientific">Chitinophaga skermanii</name>
    <dbReference type="NCBI Taxonomy" id="331697"/>
    <lineage>
        <taxon>Bacteria</taxon>
        <taxon>Pseudomonadati</taxon>
        <taxon>Bacteroidota</taxon>
        <taxon>Chitinophagia</taxon>
        <taxon>Chitinophagales</taxon>
        <taxon>Chitinophagaceae</taxon>
        <taxon>Chitinophaga</taxon>
    </lineage>
</organism>
<protein>
    <submittedName>
        <fullName evidence="1">Uncharacterized protein</fullName>
    </submittedName>
</protein>
<comment type="caution">
    <text evidence="1">The sequence shown here is derived from an EMBL/GenBank/DDBJ whole genome shotgun (WGS) entry which is preliminary data.</text>
</comment>
<keyword evidence="2" id="KW-1185">Reference proteome</keyword>
<dbReference type="AlphaFoldDB" id="A0A327Q7M0"/>
<evidence type="ECO:0000313" key="2">
    <source>
        <dbReference type="Proteomes" id="UP000249547"/>
    </source>
</evidence>
<proteinExistence type="predicted"/>
<reference evidence="1 2" key="1">
    <citation type="submission" date="2018-06" db="EMBL/GenBank/DDBJ databases">
        <title>Genomic Encyclopedia of Archaeal and Bacterial Type Strains, Phase II (KMG-II): from individual species to whole genera.</title>
        <authorList>
            <person name="Goeker M."/>
        </authorList>
    </citation>
    <scope>NUCLEOTIDE SEQUENCE [LARGE SCALE GENOMIC DNA]</scope>
    <source>
        <strain evidence="1 2">DSM 23857</strain>
    </source>
</reference>
<gene>
    <name evidence="1" type="ORF">LX64_04427</name>
</gene>
<dbReference type="Proteomes" id="UP000249547">
    <property type="component" value="Unassembled WGS sequence"/>
</dbReference>
<sequence>MHTINTKENTTLIALKHNAFTWIYMTSTWTLQGTYEQTTWQLANKHNNLIIYHHY</sequence>
<dbReference type="EMBL" id="QLLL01000009">
    <property type="protein sequence ID" value="RAI99873.1"/>
    <property type="molecule type" value="Genomic_DNA"/>
</dbReference>
<accession>A0A327Q7M0</accession>
<name>A0A327Q7M0_9BACT</name>
<evidence type="ECO:0000313" key="1">
    <source>
        <dbReference type="EMBL" id="RAI99873.1"/>
    </source>
</evidence>